<evidence type="ECO:0000313" key="5">
    <source>
        <dbReference type="EMBL" id="BDR57928.1"/>
    </source>
</evidence>
<dbReference type="KEGG" id="xap:XA3_03690"/>
<dbReference type="Gene3D" id="1.10.3290.10">
    <property type="entry name" value="Fido-like domain"/>
    <property type="match status" value="1"/>
</dbReference>
<dbReference type="Proteomes" id="UP001321861">
    <property type="component" value="Chromosome"/>
</dbReference>
<dbReference type="InterPro" id="IPR036597">
    <property type="entry name" value="Fido-like_dom_sf"/>
</dbReference>
<evidence type="ECO:0000256" key="1">
    <source>
        <dbReference type="PIRSR" id="PIRSR640198-1"/>
    </source>
</evidence>
<dbReference type="PANTHER" id="PTHR13504">
    <property type="entry name" value="FIDO DOMAIN-CONTAINING PROTEIN DDB_G0283145"/>
    <property type="match status" value="1"/>
</dbReference>
<keyword evidence="2" id="KW-0547">Nucleotide-binding</keyword>
<organism evidence="5 6">
    <name type="scientific">Xylocopilactobacillus apicola</name>
    <dbReference type="NCBI Taxonomy" id="2932184"/>
    <lineage>
        <taxon>Bacteria</taxon>
        <taxon>Bacillati</taxon>
        <taxon>Bacillota</taxon>
        <taxon>Bacilli</taxon>
        <taxon>Lactobacillales</taxon>
        <taxon>Lactobacillaceae</taxon>
        <taxon>Xylocopilactobacillus</taxon>
    </lineage>
</organism>
<keyword evidence="6" id="KW-1185">Reference proteome</keyword>
<protein>
    <recommendedName>
        <fullName evidence="4">Fido domain-containing protein</fullName>
    </recommendedName>
</protein>
<evidence type="ECO:0000313" key="6">
    <source>
        <dbReference type="Proteomes" id="UP001321861"/>
    </source>
</evidence>
<reference evidence="5 6" key="1">
    <citation type="journal article" date="2023" name="Microbiol. Spectr.">
        <title>Symbiosis of Carpenter Bees with Uncharacterized Lactic Acid Bacteria Showing NAD Auxotrophy.</title>
        <authorList>
            <person name="Kawasaki S."/>
            <person name="Ozawa K."/>
            <person name="Mori T."/>
            <person name="Yamamoto A."/>
            <person name="Ito M."/>
            <person name="Ohkuma M."/>
            <person name="Sakamoto M."/>
            <person name="Matsutani M."/>
        </authorList>
    </citation>
    <scope>NUCLEOTIDE SEQUENCE [LARGE SCALE GENOMIC DNA]</scope>
    <source>
        <strain evidence="5 6">XA3</strain>
    </source>
</reference>
<dbReference type="EMBL" id="AP026802">
    <property type="protein sequence ID" value="BDR57928.1"/>
    <property type="molecule type" value="Genomic_DNA"/>
</dbReference>
<dbReference type="GO" id="GO:0005524">
    <property type="term" value="F:ATP binding"/>
    <property type="evidence" value="ECO:0007669"/>
    <property type="project" value="UniProtKB-KW"/>
</dbReference>
<accession>A0AAU9D3B8</accession>
<gene>
    <name evidence="5" type="ORF">XA3_03690</name>
</gene>
<evidence type="ECO:0000259" key="4">
    <source>
        <dbReference type="PROSITE" id="PS51459"/>
    </source>
</evidence>
<feature type="active site" evidence="1">
    <location>
        <position position="59"/>
    </location>
</feature>
<proteinExistence type="predicted"/>
<feature type="binding site" evidence="2">
    <location>
        <begin position="63"/>
        <end position="70"/>
    </location>
    <ligand>
        <name>ATP</name>
        <dbReference type="ChEBI" id="CHEBI:30616"/>
    </ligand>
</feature>
<dbReference type="AlphaFoldDB" id="A0AAU9D3B8"/>
<dbReference type="PROSITE" id="PS51459">
    <property type="entry name" value="FIDO"/>
    <property type="match status" value="1"/>
</dbReference>
<keyword evidence="2" id="KW-0067">ATP-binding</keyword>
<evidence type="ECO:0000256" key="3">
    <source>
        <dbReference type="SAM" id="Coils"/>
    </source>
</evidence>
<dbReference type="Pfam" id="PF02661">
    <property type="entry name" value="Fic"/>
    <property type="match status" value="1"/>
</dbReference>
<feature type="domain" description="Fido" evidence="4">
    <location>
        <begin position="1"/>
        <end position="122"/>
    </location>
</feature>
<dbReference type="PANTHER" id="PTHR13504:SF40">
    <property type="entry name" value="FIDO DOMAIN-CONTAINING PROTEIN"/>
    <property type="match status" value="1"/>
</dbReference>
<evidence type="ECO:0000256" key="2">
    <source>
        <dbReference type="PIRSR" id="PIRSR640198-2"/>
    </source>
</evidence>
<name>A0AAU9D3B8_9LACO</name>
<feature type="coiled-coil region" evidence="3">
    <location>
        <begin position="138"/>
        <end position="165"/>
    </location>
</feature>
<dbReference type="InterPro" id="IPR040198">
    <property type="entry name" value="Fido_containing"/>
</dbReference>
<sequence>MFRKANEVIQTSEKVIHRGDESEEEITNDLSKLVAEMNNPNIPSLPKCFLAHYYFEYIHPFYDGNGRTGRFIVCSYLSRKLDRMSALQFSTAIAKNRNSYYKAFVEMSNVYNQGEGTKFVIKMMQLLIFGQYNIIDKLDNGIKLLENAKRLIAKLKLNSNEKEIMFALCQKAIFGPYVGTITDTDLSNTLKISRYLLNKAFEVLIANDFVEVASSKPLSHVITKKIRDQLFCLETFL</sequence>
<dbReference type="SUPFAM" id="SSF140931">
    <property type="entry name" value="Fic-like"/>
    <property type="match status" value="1"/>
</dbReference>
<dbReference type="InterPro" id="IPR003812">
    <property type="entry name" value="Fido"/>
</dbReference>
<keyword evidence="3" id="KW-0175">Coiled coil</keyword>